<sequence length="116" mass="13393">MKAASKAALSRVRSLFVFAVDETSKSSFSRLPSGFKLMRVLDLETLQSMNSRMNCSRSMRVEACWTLAHEGTEARYDGRIRRYRDLDEVGQRNMRAGATRLSWLWFDRIEMTGDSM</sequence>
<dbReference type="Proteomes" id="UP001472677">
    <property type="component" value="Unassembled WGS sequence"/>
</dbReference>
<keyword evidence="2" id="KW-1185">Reference proteome</keyword>
<comment type="caution">
    <text evidence="1">The sequence shown here is derived from an EMBL/GenBank/DDBJ whole genome shotgun (WGS) entry which is preliminary data.</text>
</comment>
<gene>
    <name evidence="1" type="ORF">V6N12_049421</name>
</gene>
<accession>A0ABR2CB90</accession>
<reference evidence="1 2" key="1">
    <citation type="journal article" date="2024" name="G3 (Bethesda)">
        <title>Genome assembly of Hibiscus sabdariffa L. provides insights into metabolisms of medicinal natural products.</title>
        <authorList>
            <person name="Kim T."/>
        </authorList>
    </citation>
    <scope>NUCLEOTIDE SEQUENCE [LARGE SCALE GENOMIC DNA]</scope>
    <source>
        <strain evidence="1">TK-2024</strain>
        <tissue evidence="1">Old leaves</tissue>
    </source>
</reference>
<dbReference type="EMBL" id="JBBPBM010000057">
    <property type="protein sequence ID" value="KAK8516700.1"/>
    <property type="molecule type" value="Genomic_DNA"/>
</dbReference>
<evidence type="ECO:0000313" key="2">
    <source>
        <dbReference type="Proteomes" id="UP001472677"/>
    </source>
</evidence>
<organism evidence="1 2">
    <name type="scientific">Hibiscus sabdariffa</name>
    <name type="common">roselle</name>
    <dbReference type="NCBI Taxonomy" id="183260"/>
    <lineage>
        <taxon>Eukaryota</taxon>
        <taxon>Viridiplantae</taxon>
        <taxon>Streptophyta</taxon>
        <taxon>Embryophyta</taxon>
        <taxon>Tracheophyta</taxon>
        <taxon>Spermatophyta</taxon>
        <taxon>Magnoliopsida</taxon>
        <taxon>eudicotyledons</taxon>
        <taxon>Gunneridae</taxon>
        <taxon>Pentapetalae</taxon>
        <taxon>rosids</taxon>
        <taxon>malvids</taxon>
        <taxon>Malvales</taxon>
        <taxon>Malvaceae</taxon>
        <taxon>Malvoideae</taxon>
        <taxon>Hibiscus</taxon>
    </lineage>
</organism>
<proteinExistence type="predicted"/>
<name>A0ABR2CB90_9ROSI</name>
<protein>
    <submittedName>
        <fullName evidence="1">Uncharacterized protein</fullName>
    </submittedName>
</protein>
<evidence type="ECO:0000313" key="1">
    <source>
        <dbReference type="EMBL" id="KAK8516700.1"/>
    </source>
</evidence>